<sequence length="297" mass="33342">MMYFFQNFVLRAWFLNWRSRITNSTLYLSEAIEAQEETHPLRKLHTKELIRYNFGTSFSNYCEQKAIPHGWLPSIPRTLEMKIAPQAWLRLAVLLGLNVKFVLCLVRNESILIFCRGVGYARVVCRLQPVIELLSSAILVVMTCLHQQQDRSVKWLMYYNFPAFSCLFVLGGLMSLSLDALDSREKFSAVLFNVKLVSLTAFSVCAPTVQTTFLEYLEEQPCHTHVPLRSAMAEYVCVASLLVFSAIQLGDLRGLRIVVPSLAEDQAPSCSTSYSPALLALEPSALPSKNAGTSSSA</sequence>
<evidence type="ECO:0000256" key="1">
    <source>
        <dbReference type="SAM" id="Phobius"/>
    </source>
</evidence>
<dbReference type="EMBL" id="JARK01001339">
    <property type="protein sequence ID" value="EYC31930.1"/>
    <property type="molecule type" value="Genomic_DNA"/>
</dbReference>
<feature type="transmembrane region" description="Helical" evidence="1">
    <location>
        <begin position="87"/>
        <end position="106"/>
    </location>
</feature>
<dbReference type="Proteomes" id="UP000024635">
    <property type="component" value="Unassembled WGS sequence"/>
</dbReference>
<evidence type="ECO:0000313" key="2">
    <source>
        <dbReference type="EMBL" id="EYC31930.1"/>
    </source>
</evidence>
<dbReference type="GO" id="GO:0006506">
    <property type="term" value="P:GPI anchor biosynthetic process"/>
    <property type="evidence" value="ECO:0007669"/>
    <property type="project" value="TreeGrafter"/>
</dbReference>
<feature type="transmembrane region" description="Helical" evidence="1">
    <location>
        <begin position="157"/>
        <end position="178"/>
    </location>
</feature>
<dbReference type="GO" id="GO:0000139">
    <property type="term" value="C:Golgi membrane"/>
    <property type="evidence" value="ECO:0007669"/>
    <property type="project" value="InterPro"/>
</dbReference>
<keyword evidence="1" id="KW-0472">Membrane</keyword>
<organism evidence="2 3">
    <name type="scientific">Ancylostoma ceylanicum</name>
    <dbReference type="NCBI Taxonomy" id="53326"/>
    <lineage>
        <taxon>Eukaryota</taxon>
        <taxon>Metazoa</taxon>
        <taxon>Ecdysozoa</taxon>
        <taxon>Nematoda</taxon>
        <taxon>Chromadorea</taxon>
        <taxon>Rhabditida</taxon>
        <taxon>Rhabditina</taxon>
        <taxon>Rhabditomorpha</taxon>
        <taxon>Strongyloidea</taxon>
        <taxon>Ancylostomatidae</taxon>
        <taxon>Ancylostomatinae</taxon>
        <taxon>Ancylostoma</taxon>
    </lineage>
</organism>
<gene>
    <name evidence="2" type="primary">Acey_s0003.g1312</name>
    <name evidence="2" type="ORF">Y032_0003g1312</name>
</gene>
<protein>
    <submittedName>
        <fullName evidence="2">Uncharacterized protein</fullName>
    </submittedName>
</protein>
<dbReference type="AlphaFoldDB" id="A0A016VWY9"/>
<dbReference type="InterPro" id="IPR039545">
    <property type="entry name" value="PGAP2"/>
</dbReference>
<dbReference type="PANTHER" id="PTHR12892:SF16">
    <property type="entry name" value="TRANSMEMBRANE PROTEIN"/>
    <property type="match status" value="1"/>
</dbReference>
<accession>A0A016VWY9</accession>
<keyword evidence="1" id="KW-1133">Transmembrane helix</keyword>
<keyword evidence="3" id="KW-1185">Reference proteome</keyword>
<dbReference type="GO" id="GO:0005789">
    <property type="term" value="C:endoplasmic reticulum membrane"/>
    <property type="evidence" value="ECO:0007669"/>
    <property type="project" value="TreeGrafter"/>
</dbReference>
<dbReference type="PANTHER" id="PTHR12892">
    <property type="entry name" value="FGF RECEPTOR ACTIVATING PROTEIN 1"/>
    <property type="match status" value="1"/>
</dbReference>
<evidence type="ECO:0000313" key="3">
    <source>
        <dbReference type="Proteomes" id="UP000024635"/>
    </source>
</evidence>
<dbReference type="OrthoDB" id="5850332at2759"/>
<name>A0A016VWY9_9BILA</name>
<comment type="caution">
    <text evidence="2">The sequence shown here is derived from an EMBL/GenBank/DDBJ whole genome shotgun (WGS) entry which is preliminary data.</text>
</comment>
<proteinExistence type="predicted"/>
<keyword evidence="1" id="KW-0812">Transmembrane</keyword>
<reference evidence="3" key="1">
    <citation type="journal article" date="2015" name="Nat. Genet.">
        <title>The genome and transcriptome of the zoonotic hookworm Ancylostoma ceylanicum identify infection-specific gene families.</title>
        <authorList>
            <person name="Schwarz E.M."/>
            <person name="Hu Y."/>
            <person name="Antoshechkin I."/>
            <person name="Miller M.M."/>
            <person name="Sternberg P.W."/>
            <person name="Aroian R.V."/>
        </authorList>
    </citation>
    <scope>NUCLEOTIDE SEQUENCE</scope>
    <source>
        <strain evidence="3">HY135</strain>
    </source>
</reference>